<gene>
    <name evidence="1" type="ORF">SAMN05216175_106118</name>
</gene>
<organism evidence="1 2">
    <name type="scientific">Neptunomonas qingdaonensis</name>
    <dbReference type="NCBI Taxonomy" id="1045558"/>
    <lineage>
        <taxon>Bacteria</taxon>
        <taxon>Pseudomonadati</taxon>
        <taxon>Pseudomonadota</taxon>
        <taxon>Gammaproteobacteria</taxon>
        <taxon>Oceanospirillales</taxon>
        <taxon>Oceanospirillaceae</taxon>
        <taxon>Neptunomonas</taxon>
    </lineage>
</organism>
<sequence>MNDTMKGISILSLTAVAISWVLNQDNEGFDLAFLTNDSAERSAALQIQQSILAGADPTQNQEPAAAGVSDLNCYRGRVSVYDEQMALEKQSYISVANQTSMFLRVAGQKIILQIPVNDKTIARRVMSVPVDIAVELADMQKLEGRCTREDLIISELK</sequence>
<reference evidence="2" key="1">
    <citation type="submission" date="2016-10" db="EMBL/GenBank/DDBJ databases">
        <authorList>
            <person name="Varghese N."/>
            <person name="Submissions S."/>
        </authorList>
    </citation>
    <scope>NUCLEOTIDE SEQUENCE [LARGE SCALE GENOMIC DNA]</scope>
    <source>
        <strain evidence="2">CGMCC 1.10971</strain>
    </source>
</reference>
<protein>
    <submittedName>
        <fullName evidence="1">Uncharacterized protein</fullName>
    </submittedName>
</protein>
<evidence type="ECO:0000313" key="1">
    <source>
        <dbReference type="EMBL" id="SFG39991.1"/>
    </source>
</evidence>
<proteinExistence type="predicted"/>
<dbReference type="OrthoDB" id="6119882at2"/>
<dbReference type="EMBL" id="FOOU01000006">
    <property type="protein sequence ID" value="SFG39991.1"/>
    <property type="molecule type" value="Genomic_DNA"/>
</dbReference>
<dbReference type="AlphaFoldDB" id="A0A1I2RQ82"/>
<evidence type="ECO:0000313" key="2">
    <source>
        <dbReference type="Proteomes" id="UP000198623"/>
    </source>
</evidence>
<keyword evidence="2" id="KW-1185">Reference proteome</keyword>
<name>A0A1I2RQ82_9GAMM</name>
<dbReference type="RefSeq" id="WP_090727797.1">
    <property type="nucleotide sequence ID" value="NZ_FOOU01000006.1"/>
</dbReference>
<dbReference type="Proteomes" id="UP000198623">
    <property type="component" value="Unassembled WGS sequence"/>
</dbReference>
<accession>A0A1I2RQ82</accession>